<dbReference type="GO" id="GO:0050661">
    <property type="term" value="F:NADP binding"/>
    <property type="evidence" value="ECO:0007669"/>
    <property type="project" value="InterPro"/>
</dbReference>
<dbReference type="InterPro" id="IPR036291">
    <property type="entry name" value="NAD(P)-bd_dom_sf"/>
</dbReference>
<feature type="binding site" evidence="8">
    <location>
        <position position="227"/>
    </location>
    <ligand>
        <name>NADP(+)</name>
        <dbReference type="ChEBI" id="CHEBI:58349"/>
    </ligand>
</feature>
<dbReference type="RefSeq" id="WP_256303876.1">
    <property type="nucleotide sequence ID" value="NZ_JANFYS010000014.1"/>
</dbReference>
<feature type="domain" description="Quinate/shikimate 5-dehydrogenase/glutamyl-tRNA reductase" evidence="9">
    <location>
        <begin position="125"/>
        <end position="199"/>
    </location>
</feature>
<feature type="binding site" evidence="8">
    <location>
        <begin position="22"/>
        <end position="24"/>
    </location>
    <ligand>
        <name>shikimate</name>
        <dbReference type="ChEBI" id="CHEBI:36208"/>
    </ligand>
</feature>
<dbReference type="EMBL" id="JANFYS010000014">
    <property type="protein sequence ID" value="MCQ4770389.1"/>
    <property type="molecule type" value="Genomic_DNA"/>
</dbReference>
<feature type="binding site" evidence="8">
    <location>
        <position position="69"/>
    </location>
    <ligand>
        <name>shikimate</name>
        <dbReference type="ChEBI" id="CHEBI:36208"/>
    </ligand>
</feature>
<feature type="domain" description="Shikimate dehydrogenase substrate binding N-terminal" evidence="10">
    <location>
        <begin position="14"/>
        <end position="96"/>
    </location>
</feature>
<dbReference type="Gene3D" id="3.40.50.10860">
    <property type="entry name" value="Leucine Dehydrogenase, chain A, domain 1"/>
    <property type="match status" value="1"/>
</dbReference>
<evidence type="ECO:0000313" key="12">
    <source>
        <dbReference type="Proteomes" id="UP001204562"/>
    </source>
</evidence>
<feature type="binding site" evidence="8">
    <location>
        <position position="250"/>
    </location>
    <ligand>
        <name>NADP(+)</name>
        <dbReference type="ChEBI" id="CHEBI:58349"/>
    </ligand>
</feature>
<dbReference type="GO" id="GO:0009073">
    <property type="term" value="P:aromatic amino acid family biosynthetic process"/>
    <property type="evidence" value="ECO:0007669"/>
    <property type="project" value="UniProtKB-KW"/>
</dbReference>
<feature type="binding site" evidence="8">
    <location>
        <position position="94"/>
    </location>
    <ligand>
        <name>shikimate</name>
        <dbReference type="ChEBI" id="CHEBI:36208"/>
    </ligand>
</feature>
<gene>
    <name evidence="8 11" type="primary">aroE</name>
    <name evidence="11" type="ORF">NE579_07925</name>
</gene>
<evidence type="ECO:0000256" key="7">
    <source>
        <dbReference type="ARBA" id="ARBA00049442"/>
    </source>
</evidence>
<feature type="binding site" evidence="8">
    <location>
        <position position="109"/>
    </location>
    <ligand>
        <name>shikimate</name>
        <dbReference type="ChEBI" id="CHEBI:36208"/>
    </ligand>
</feature>
<accession>A0AAW5JSL3</accession>
<name>A0AAW5JSL3_9FIRM</name>
<dbReference type="GO" id="GO:0004764">
    <property type="term" value="F:shikimate 3-dehydrogenase (NADP+) activity"/>
    <property type="evidence" value="ECO:0007669"/>
    <property type="project" value="UniProtKB-UniRule"/>
</dbReference>
<organism evidence="11 12">
    <name type="scientific">Intestinimonas massiliensis</name>
    <name type="common">ex Afouda et al. 2020</name>
    <dbReference type="NCBI Taxonomy" id="1673721"/>
    <lineage>
        <taxon>Bacteria</taxon>
        <taxon>Bacillati</taxon>
        <taxon>Bacillota</taxon>
        <taxon>Clostridia</taxon>
        <taxon>Eubacteriales</taxon>
        <taxon>Intestinimonas</taxon>
    </lineage>
</organism>
<dbReference type="InterPro" id="IPR006151">
    <property type="entry name" value="Shikm_DH/Glu-tRNA_Rdtase"/>
</dbReference>
<keyword evidence="4 8" id="KW-0521">NADP</keyword>
<evidence type="ECO:0000259" key="10">
    <source>
        <dbReference type="Pfam" id="PF08501"/>
    </source>
</evidence>
<feature type="binding site" evidence="8">
    <location>
        <position position="257"/>
    </location>
    <ligand>
        <name>shikimate</name>
        <dbReference type="ChEBI" id="CHEBI:36208"/>
    </ligand>
</feature>
<proteinExistence type="inferred from homology"/>
<comment type="pathway">
    <text evidence="1 8">Metabolic intermediate biosynthesis; chorismate biosynthesis; chorismate from D-erythrose 4-phosphate and phosphoenolpyruvate: step 4/7.</text>
</comment>
<evidence type="ECO:0000256" key="4">
    <source>
        <dbReference type="ARBA" id="ARBA00022857"/>
    </source>
</evidence>
<dbReference type="GO" id="GO:0005829">
    <property type="term" value="C:cytosol"/>
    <property type="evidence" value="ECO:0007669"/>
    <property type="project" value="TreeGrafter"/>
</dbReference>
<evidence type="ECO:0000256" key="3">
    <source>
        <dbReference type="ARBA" id="ARBA00022605"/>
    </source>
</evidence>
<dbReference type="SUPFAM" id="SSF53223">
    <property type="entry name" value="Aminoacid dehydrogenase-like, N-terminal domain"/>
    <property type="match status" value="1"/>
</dbReference>
<evidence type="ECO:0000256" key="6">
    <source>
        <dbReference type="ARBA" id="ARBA00023141"/>
    </source>
</evidence>
<feature type="binding site" evidence="8">
    <location>
        <begin position="133"/>
        <end position="137"/>
    </location>
    <ligand>
        <name>NADP(+)</name>
        <dbReference type="ChEBI" id="CHEBI:58349"/>
    </ligand>
</feature>
<dbReference type="InterPro" id="IPR011342">
    <property type="entry name" value="Shikimate_DH"/>
</dbReference>
<dbReference type="CDD" id="cd01065">
    <property type="entry name" value="NAD_bind_Shikimate_DH"/>
    <property type="match status" value="1"/>
</dbReference>
<evidence type="ECO:0000256" key="2">
    <source>
        <dbReference type="ARBA" id="ARBA00012962"/>
    </source>
</evidence>
<dbReference type="Pfam" id="PF01488">
    <property type="entry name" value="Shikimate_DH"/>
    <property type="match status" value="1"/>
</dbReference>
<feature type="binding site" evidence="8">
    <location>
        <begin position="157"/>
        <end position="162"/>
    </location>
    <ligand>
        <name>NADP(+)</name>
        <dbReference type="ChEBI" id="CHEBI:58349"/>
    </ligand>
</feature>
<evidence type="ECO:0000256" key="5">
    <source>
        <dbReference type="ARBA" id="ARBA00023002"/>
    </source>
</evidence>
<comment type="function">
    <text evidence="8">Involved in the biosynthesis of the chorismate, which leads to the biosynthesis of aromatic amino acids. Catalyzes the reversible NADPH linked reduction of 3-dehydroshikimate (DHSA) to yield shikimate (SA).</text>
</comment>
<dbReference type="InterPro" id="IPR022893">
    <property type="entry name" value="Shikimate_DH_fam"/>
</dbReference>
<dbReference type="Gene3D" id="3.40.50.720">
    <property type="entry name" value="NAD(P)-binding Rossmann-like Domain"/>
    <property type="match status" value="1"/>
</dbReference>
<feature type="binding site" evidence="8">
    <location>
        <position position="229"/>
    </location>
    <ligand>
        <name>shikimate</name>
        <dbReference type="ChEBI" id="CHEBI:36208"/>
    </ligand>
</feature>
<dbReference type="GO" id="GO:0019632">
    <property type="term" value="P:shikimate metabolic process"/>
    <property type="evidence" value="ECO:0007669"/>
    <property type="project" value="InterPro"/>
</dbReference>
<comment type="similarity">
    <text evidence="8">Belongs to the shikimate dehydrogenase family.</text>
</comment>
<evidence type="ECO:0000256" key="1">
    <source>
        <dbReference type="ARBA" id="ARBA00004871"/>
    </source>
</evidence>
<comment type="caution">
    <text evidence="11">The sequence shown here is derived from an EMBL/GenBank/DDBJ whole genome shotgun (WGS) entry which is preliminary data.</text>
</comment>
<evidence type="ECO:0000259" key="9">
    <source>
        <dbReference type="Pfam" id="PF01488"/>
    </source>
</evidence>
<evidence type="ECO:0000256" key="8">
    <source>
        <dbReference type="HAMAP-Rule" id="MF_00222"/>
    </source>
</evidence>
<evidence type="ECO:0000313" key="11">
    <source>
        <dbReference type="EMBL" id="MCQ4770389.1"/>
    </source>
</evidence>
<keyword evidence="3 8" id="KW-0028">Amino-acid biosynthesis</keyword>
<feature type="binding site" evidence="8">
    <location>
        <position position="85"/>
    </location>
    <ligand>
        <name>NADP(+)</name>
        <dbReference type="ChEBI" id="CHEBI:58349"/>
    </ligand>
</feature>
<dbReference type="AlphaFoldDB" id="A0AAW5JSL3"/>
<dbReference type="SUPFAM" id="SSF51735">
    <property type="entry name" value="NAD(P)-binding Rossmann-fold domains"/>
    <property type="match status" value="1"/>
</dbReference>
<comment type="catalytic activity">
    <reaction evidence="7 8">
        <text>shikimate + NADP(+) = 3-dehydroshikimate + NADPH + H(+)</text>
        <dbReference type="Rhea" id="RHEA:17737"/>
        <dbReference type="ChEBI" id="CHEBI:15378"/>
        <dbReference type="ChEBI" id="CHEBI:16630"/>
        <dbReference type="ChEBI" id="CHEBI:36208"/>
        <dbReference type="ChEBI" id="CHEBI:57783"/>
        <dbReference type="ChEBI" id="CHEBI:58349"/>
        <dbReference type="EC" id="1.1.1.25"/>
    </reaction>
</comment>
<comment type="subunit">
    <text evidence="8">Homodimer.</text>
</comment>
<dbReference type="InterPro" id="IPR046346">
    <property type="entry name" value="Aminoacid_DH-like_N_sf"/>
</dbReference>
<dbReference type="Proteomes" id="UP001204562">
    <property type="component" value="Unassembled WGS sequence"/>
</dbReference>
<keyword evidence="6 8" id="KW-0057">Aromatic amino acid biosynthesis</keyword>
<dbReference type="NCBIfam" id="TIGR00507">
    <property type="entry name" value="aroE"/>
    <property type="match status" value="1"/>
</dbReference>
<dbReference type="HAMAP" id="MF_00222">
    <property type="entry name" value="Shikimate_DH_AroE"/>
    <property type="match status" value="1"/>
</dbReference>
<reference evidence="11" key="1">
    <citation type="submission" date="2022-06" db="EMBL/GenBank/DDBJ databases">
        <title>Isolation of gut microbiota from human fecal samples.</title>
        <authorList>
            <person name="Pamer E.G."/>
            <person name="Barat B."/>
            <person name="Waligurski E."/>
            <person name="Medina S."/>
            <person name="Paddock L."/>
            <person name="Mostad J."/>
        </authorList>
    </citation>
    <scope>NUCLEOTIDE SEQUENCE</scope>
    <source>
        <strain evidence="11">DFI.9.91</strain>
    </source>
</reference>
<dbReference type="PANTHER" id="PTHR21089:SF1">
    <property type="entry name" value="BIFUNCTIONAL 3-DEHYDROQUINATE DEHYDRATASE_SHIKIMATE DEHYDROGENASE, CHLOROPLASTIC"/>
    <property type="match status" value="1"/>
</dbReference>
<feature type="active site" description="Proton acceptor" evidence="8">
    <location>
        <position position="73"/>
    </location>
</feature>
<keyword evidence="5 8" id="KW-0560">Oxidoreductase</keyword>
<dbReference type="GO" id="GO:0009423">
    <property type="term" value="P:chorismate biosynthetic process"/>
    <property type="evidence" value="ECO:0007669"/>
    <property type="project" value="UniProtKB-UniRule"/>
</dbReference>
<sequence length="286" mass="30464">MQVELKNTTKKLCVIGDPVLHSKSPLIQNTMIRALGLDYIYLCQPVKAGRAAAWLDAAREAGYAGFNATMPHKLDLASHMDELDEDASLYQSVNTVCIRNGKLYGYNTDGRGFIRALADAGVDPAGRRVLLLGSGGAAKAVALKLVQQGAASVTVCNRTAAKAEELCQYAPAVMKAAGFDQATLRREAARAELLVNCTSLGMAGTGGQFEDLSFLKELPPAAAVCDLIYHPAETELLCRAREAGHPALNGLGMLIYQAVYALEHFADVALDAGAMRALVEQALKEL</sequence>
<dbReference type="Pfam" id="PF08501">
    <property type="entry name" value="Shikimate_dh_N"/>
    <property type="match status" value="1"/>
</dbReference>
<dbReference type="InterPro" id="IPR013708">
    <property type="entry name" value="Shikimate_DH-bd_N"/>
</dbReference>
<dbReference type="GO" id="GO:0008652">
    <property type="term" value="P:amino acid biosynthetic process"/>
    <property type="evidence" value="ECO:0007669"/>
    <property type="project" value="UniProtKB-KW"/>
</dbReference>
<protein>
    <recommendedName>
        <fullName evidence="2 8">Shikimate dehydrogenase (NADP(+))</fullName>
        <shortName evidence="8">SDH</shortName>
        <ecNumber evidence="2 8">1.1.1.25</ecNumber>
    </recommendedName>
</protein>
<dbReference type="PANTHER" id="PTHR21089">
    <property type="entry name" value="SHIKIMATE DEHYDROGENASE"/>
    <property type="match status" value="1"/>
</dbReference>
<dbReference type="EC" id="1.1.1.25" evidence="2 8"/>